<dbReference type="EMBL" id="NAFL01000234">
    <property type="protein sequence ID" value="OSJ34218.1"/>
    <property type="molecule type" value="Genomic_DNA"/>
</dbReference>
<evidence type="ECO:0008006" key="4">
    <source>
        <dbReference type="Google" id="ProtNLM"/>
    </source>
</evidence>
<accession>A0A1Y2JUW1</accession>
<dbReference type="Gene3D" id="3.40.50.300">
    <property type="entry name" value="P-loop containing nucleotide triphosphate hydrolases"/>
    <property type="match status" value="1"/>
</dbReference>
<evidence type="ECO:0000256" key="1">
    <source>
        <dbReference type="SAM" id="MobiDB-lite"/>
    </source>
</evidence>
<sequence length="356" mass="38712">MPLIKSSGDFVRGFVPPDYVVDGIFQRRFCYSITGKTGSGKTAVGLLLMAHMIVGRPLAGREVTKGTVLYLAGENPTDVQMRWLGLTQQMGIDPAAADVHFIDGVVPLSQKIEEIKKEVTNSKLELTAVFVDTCAAFFEGDDDNNNVQMGDYARLLRSLTELPGGPAVFVLCHPTKRAGDDDLIPKGGGAFLNEVDGNVGVRKDETLVAIAVQGKFRGPEFAPMHFELASVLHPLLRDSRGRSLPTVIARALDGAALAARDVASERDEDVLLRTIDKHPRKGYREVAKVMACSESRVYRLGKKLETQKLVKSERNGWVLTSAGEKALNAMESTASPLKHPPFPPPPCPVPTQVKQQ</sequence>
<dbReference type="RefSeq" id="WP_085399846.1">
    <property type="nucleotide sequence ID" value="NZ_NAFL01000234.1"/>
</dbReference>
<protein>
    <recommendedName>
        <fullName evidence="4">AAA+ ATPase domain-containing protein</fullName>
    </recommendedName>
</protein>
<name>A0A1Y2JUW1_BRAJP</name>
<dbReference type="Proteomes" id="UP000193335">
    <property type="component" value="Unassembled WGS sequence"/>
</dbReference>
<reference evidence="2 3" key="1">
    <citation type="submission" date="2017-03" db="EMBL/GenBank/DDBJ databases">
        <title>Whole genome sequences of fourteen strains of Bradyrhizobium canariense and one strain of Bradyrhizobium japonicum isolated from Lupinus (Papilionoideae: Genisteae) species in Algeria.</title>
        <authorList>
            <person name="Crovadore J."/>
            <person name="Chekireb D."/>
            <person name="Brachmann A."/>
            <person name="Chablais R."/>
            <person name="Cochard B."/>
            <person name="Lefort F."/>
        </authorList>
    </citation>
    <scope>NUCLEOTIDE SEQUENCE [LARGE SCALE GENOMIC DNA]</scope>
    <source>
        <strain evidence="2 3">UBMA197</strain>
    </source>
</reference>
<proteinExistence type="predicted"/>
<comment type="caution">
    <text evidence="2">The sequence shown here is derived from an EMBL/GenBank/DDBJ whole genome shotgun (WGS) entry which is preliminary data.</text>
</comment>
<dbReference type="Gene3D" id="1.10.10.10">
    <property type="entry name" value="Winged helix-like DNA-binding domain superfamily/Winged helix DNA-binding domain"/>
    <property type="match status" value="1"/>
</dbReference>
<dbReference type="Pfam" id="PF13481">
    <property type="entry name" value="AAA_25"/>
    <property type="match status" value="1"/>
</dbReference>
<evidence type="ECO:0000313" key="2">
    <source>
        <dbReference type="EMBL" id="OSJ34218.1"/>
    </source>
</evidence>
<dbReference type="InterPro" id="IPR036390">
    <property type="entry name" value="WH_DNA-bd_sf"/>
</dbReference>
<evidence type="ECO:0000313" key="3">
    <source>
        <dbReference type="Proteomes" id="UP000193335"/>
    </source>
</evidence>
<organism evidence="2 3">
    <name type="scientific">Bradyrhizobium japonicum</name>
    <dbReference type="NCBI Taxonomy" id="375"/>
    <lineage>
        <taxon>Bacteria</taxon>
        <taxon>Pseudomonadati</taxon>
        <taxon>Pseudomonadota</taxon>
        <taxon>Alphaproteobacteria</taxon>
        <taxon>Hyphomicrobiales</taxon>
        <taxon>Nitrobacteraceae</taxon>
        <taxon>Bradyrhizobium</taxon>
    </lineage>
</organism>
<dbReference type="AlphaFoldDB" id="A0A1Y2JUW1"/>
<feature type="region of interest" description="Disordered" evidence="1">
    <location>
        <begin position="331"/>
        <end position="356"/>
    </location>
</feature>
<dbReference type="InterPro" id="IPR036388">
    <property type="entry name" value="WH-like_DNA-bd_sf"/>
</dbReference>
<dbReference type="SUPFAM" id="SSF52540">
    <property type="entry name" value="P-loop containing nucleoside triphosphate hydrolases"/>
    <property type="match status" value="1"/>
</dbReference>
<feature type="compositionally biased region" description="Pro residues" evidence="1">
    <location>
        <begin position="338"/>
        <end position="349"/>
    </location>
</feature>
<dbReference type="SUPFAM" id="SSF46785">
    <property type="entry name" value="Winged helix' DNA-binding domain"/>
    <property type="match status" value="1"/>
</dbReference>
<gene>
    <name evidence="2" type="ORF">BSZ19_12810</name>
</gene>
<dbReference type="InterPro" id="IPR027417">
    <property type="entry name" value="P-loop_NTPase"/>
</dbReference>